<evidence type="ECO:0000313" key="4">
    <source>
        <dbReference type="Proteomes" id="UP001597327"/>
    </source>
</evidence>
<keyword evidence="2" id="KW-1133">Transmembrane helix</keyword>
<comment type="caution">
    <text evidence="3">The sequence shown here is derived from an EMBL/GenBank/DDBJ whole genome shotgun (WGS) entry which is preliminary data.</text>
</comment>
<feature type="region of interest" description="Disordered" evidence="1">
    <location>
        <begin position="117"/>
        <end position="140"/>
    </location>
</feature>
<feature type="compositionally biased region" description="Polar residues" evidence="1">
    <location>
        <begin position="120"/>
        <end position="140"/>
    </location>
</feature>
<gene>
    <name evidence="3" type="ORF">ACFSC7_12735</name>
</gene>
<keyword evidence="2" id="KW-0472">Membrane</keyword>
<feature type="region of interest" description="Disordered" evidence="1">
    <location>
        <begin position="1"/>
        <end position="20"/>
    </location>
</feature>
<proteinExistence type="predicted"/>
<evidence type="ECO:0000256" key="1">
    <source>
        <dbReference type="SAM" id="MobiDB-lite"/>
    </source>
</evidence>
<organism evidence="3 4">
    <name type="scientific">Roseibium aestuarii</name>
    <dbReference type="NCBI Taxonomy" id="2600299"/>
    <lineage>
        <taxon>Bacteria</taxon>
        <taxon>Pseudomonadati</taxon>
        <taxon>Pseudomonadota</taxon>
        <taxon>Alphaproteobacteria</taxon>
        <taxon>Hyphomicrobiales</taxon>
        <taxon>Stappiaceae</taxon>
        <taxon>Roseibium</taxon>
    </lineage>
</organism>
<accession>A0ABW4JY43</accession>
<keyword evidence="2" id="KW-0812">Transmembrane</keyword>
<feature type="transmembrane region" description="Helical" evidence="2">
    <location>
        <begin position="94"/>
        <end position="114"/>
    </location>
</feature>
<dbReference type="RefSeq" id="WP_149892731.1">
    <property type="nucleotide sequence ID" value="NZ_JBHUFA010000004.1"/>
</dbReference>
<evidence type="ECO:0000256" key="2">
    <source>
        <dbReference type="SAM" id="Phobius"/>
    </source>
</evidence>
<reference evidence="4" key="1">
    <citation type="journal article" date="2019" name="Int. J. Syst. Evol. Microbiol.">
        <title>The Global Catalogue of Microorganisms (GCM) 10K type strain sequencing project: providing services to taxonomists for standard genome sequencing and annotation.</title>
        <authorList>
            <consortium name="The Broad Institute Genomics Platform"/>
            <consortium name="The Broad Institute Genome Sequencing Center for Infectious Disease"/>
            <person name="Wu L."/>
            <person name="Ma J."/>
        </authorList>
    </citation>
    <scope>NUCLEOTIDE SEQUENCE [LARGE SCALE GENOMIC DNA]</scope>
    <source>
        <strain evidence="4">JCM 3369</strain>
    </source>
</reference>
<dbReference type="Proteomes" id="UP001597327">
    <property type="component" value="Unassembled WGS sequence"/>
</dbReference>
<dbReference type="EMBL" id="JBHUFA010000004">
    <property type="protein sequence ID" value="MFD1696388.1"/>
    <property type="molecule type" value="Genomic_DNA"/>
</dbReference>
<keyword evidence="4" id="KW-1185">Reference proteome</keyword>
<feature type="region of interest" description="Disordered" evidence="1">
    <location>
        <begin position="37"/>
        <end position="84"/>
    </location>
</feature>
<sequence>MSRQLATRPDMAQTTPFQNVADRAAARPSLVLLKREQETLGAEASSGNTTSSVADDDLPAARSINRWATPTQTTRFGRTRRQKTQADIAEARKLIVAIGLGLLMAIGLTFAAAWGPESPVSRTSSPAMLTPQVLEQHTPT</sequence>
<name>A0ABW4JY43_9HYPH</name>
<evidence type="ECO:0000313" key="3">
    <source>
        <dbReference type="EMBL" id="MFD1696388.1"/>
    </source>
</evidence>
<protein>
    <submittedName>
        <fullName evidence="3">Uncharacterized protein</fullName>
    </submittedName>
</protein>